<sequence>MSKEQFYTLYSPNPISIFIGFIYAATISLILRIAHKFDLLDTILSVLLVFSLIVFFAHDWAVRAEGYRRISTDSPRSTVNFIKIFLDLAIVYFLFICAIQLLDLVVQNENGWGGVIDSEFDNNLAYKFAAYAACSGLWNLVIMIMSPQVKTGKLARKYFLIGHLDDNVMILFPSVEKWRDDFHRTMEPHRKSMNEIISSEDEQKLRSIWRGMLKLAWEWGKTFFRKTMTKPHHLLLPYFLTLHLISLNLLLGLMIFISVSEYGGGSILSAYNPSSLEIMAVVIRVAIFLLLAACFSFAYHIQSTQNNQKERIILSLFLSAEGRGILFFVSSVVLLYLACPAKYLVLVVVFQQIAVNFLMMKYFEPKEPITTTVPAIASIVGTGQSYDHHP</sequence>
<evidence type="ECO:0000256" key="1">
    <source>
        <dbReference type="SAM" id="Phobius"/>
    </source>
</evidence>
<feature type="transmembrane region" description="Helical" evidence="1">
    <location>
        <begin position="128"/>
        <end position="147"/>
    </location>
</feature>
<feature type="transmembrane region" description="Helical" evidence="1">
    <location>
        <begin position="343"/>
        <end position="360"/>
    </location>
</feature>
<feature type="transmembrane region" description="Helical" evidence="1">
    <location>
        <begin position="235"/>
        <end position="258"/>
    </location>
</feature>
<organism evidence="2">
    <name type="scientific">Candidatus Kentrum sp. LFY</name>
    <dbReference type="NCBI Taxonomy" id="2126342"/>
    <lineage>
        <taxon>Bacteria</taxon>
        <taxon>Pseudomonadati</taxon>
        <taxon>Pseudomonadota</taxon>
        <taxon>Gammaproteobacteria</taxon>
        <taxon>Candidatus Kentrum</taxon>
    </lineage>
</organism>
<keyword evidence="1" id="KW-1133">Transmembrane helix</keyword>
<keyword evidence="1" id="KW-0812">Transmembrane</keyword>
<feature type="transmembrane region" description="Helical" evidence="1">
    <location>
        <begin position="43"/>
        <end position="61"/>
    </location>
</feature>
<feature type="transmembrane region" description="Helical" evidence="1">
    <location>
        <begin position="81"/>
        <end position="102"/>
    </location>
</feature>
<name>A0A450U5G8_9GAMM</name>
<protein>
    <submittedName>
        <fullName evidence="2">Uncharacterized protein</fullName>
    </submittedName>
</protein>
<dbReference type="AlphaFoldDB" id="A0A450U5G8"/>
<feature type="transmembrane region" description="Helical" evidence="1">
    <location>
        <begin position="278"/>
        <end position="301"/>
    </location>
</feature>
<feature type="transmembrane region" description="Helical" evidence="1">
    <location>
        <begin position="12"/>
        <end position="31"/>
    </location>
</feature>
<reference evidence="2" key="1">
    <citation type="submission" date="2019-02" db="EMBL/GenBank/DDBJ databases">
        <authorList>
            <person name="Gruber-Vodicka R. H."/>
            <person name="Seah K. B. B."/>
        </authorList>
    </citation>
    <scope>NUCLEOTIDE SEQUENCE</scope>
    <source>
        <strain evidence="2">BECK_M7</strain>
    </source>
</reference>
<dbReference type="EMBL" id="CAADFF010000003">
    <property type="protein sequence ID" value="VFJ86419.1"/>
    <property type="molecule type" value="Genomic_DNA"/>
</dbReference>
<proteinExistence type="predicted"/>
<gene>
    <name evidence="2" type="ORF">BECKLFY1418B_GA0070995_100320</name>
</gene>
<accession>A0A450U5G8</accession>
<keyword evidence="1" id="KW-0472">Membrane</keyword>
<evidence type="ECO:0000313" key="2">
    <source>
        <dbReference type="EMBL" id="VFJ86419.1"/>
    </source>
</evidence>